<organism evidence="1 2">
    <name type="scientific">Bermanella marisrubri</name>
    <dbReference type="NCBI Taxonomy" id="207949"/>
    <lineage>
        <taxon>Bacteria</taxon>
        <taxon>Pseudomonadati</taxon>
        <taxon>Pseudomonadota</taxon>
        <taxon>Gammaproteobacteria</taxon>
        <taxon>Oceanospirillales</taxon>
        <taxon>Oceanospirillaceae</taxon>
        <taxon>Bermanella</taxon>
    </lineage>
</organism>
<dbReference type="OrthoDB" id="4539886at2"/>
<evidence type="ECO:0000313" key="2">
    <source>
        <dbReference type="Proteomes" id="UP000004263"/>
    </source>
</evidence>
<proteinExistence type="predicted"/>
<keyword evidence="2" id="KW-1185">Reference proteome</keyword>
<evidence type="ECO:0000313" key="1">
    <source>
        <dbReference type="EMBL" id="EAT13687.1"/>
    </source>
</evidence>
<comment type="caution">
    <text evidence="1">The sequence shown here is derived from an EMBL/GenBank/DDBJ whole genome shotgun (WGS) entry which is preliminary data.</text>
</comment>
<dbReference type="EMBL" id="AAQH01000001">
    <property type="protein sequence ID" value="EAT13687.1"/>
    <property type="molecule type" value="Genomic_DNA"/>
</dbReference>
<reference evidence="1 2" key="1">
    <citation type="submission" date="2006-03" db="EMBL/GenBank/DDBJ databases">
        <authorList>
            <person name="Pinhassi J."/>
            <person name="Pedros-Alio C."/>
            <person name="Ferriera S."/>
            <person name="Johnson J."/>
            <person name="Kravitz S."/>
            <person name="Halpern A."/>
            <person name="Remington K."/>
            <person name="Beeson K."/>
            <person name="Tran B."/>
            <person name="Rogers Y.-H."/>
            <person name="Friedman R."/>
            <person name="Venter J.C."/>
        </authorList>
    </citation>
    <scope>NUCLEOTIDE SEQUENCE [LARGE SCALE GENOMIC DNA]</scope>
    <source>
        <strain evidence="1 2">RED65</strain>
    </source>
</reference>
<dbReference type="AlphaFoldDB" id="Q1N6A5"/>
<dbReference type="RefSeq" id="WP_007017108.1">
    <property type="nucleotide sequence ID" value="NZ_CH724113.1"/>
</dbReference>
<dbReference type="HOGENOM" id="CLU_1465519_0_0_6"/>
<accession>Q1N6A5</accession>
<gene>
    <name evidence="1" type="ORF">RED65_09854</name>
</gene>
<name>Q1N6A5_9GAMM</name>
<sequence length="184" mass="20896">MSAVGCRLDEAIQKISAGDLENALIQVSIAIDVSSKRKWPKQKKVGERYKNFIREHESLIYFMSLGIKGDTKPLVSFPNPNGDRYDIAHVYYKAVRNGLLHDGEISENLSVVDENVLIYKDGKITISKMILMALMLAVICEPVNCNERLSKNYTVTFTNDIDINLNDFWGKRDLLYQKIGHDKA</sequence>
<dbReference type="STRING" id="207949.RED65_09854"/>
<dbReference type="Proteomes" id="UP000004263">
    <property type="component" value="Unassembled WGS sequence"/>
</dbReference>
<protein>
    <submittedName>
        <fullName evidence="1">Uncharacterized protein</fullName>
    </submittedName>
</protein>